<reference evidence="3" key="1">
    <citation type="journal article" date="2019" name="Int. J. Syst. Evol. Microbiol.">
        <title>The Global Catalogue of Microorganisms (GCM) 10K type strain sequencing project: providing services to taxonomists for standard genome sequencing and annotation.</title>
        <authorList>
            <consortium name="The Broad Institute Genomics Platform"/>
            <consortium name="The Broad Institute Genome Sequencing Center for Infectious Disease"/>
            <person name="Wu L."/>
            <person name="Ma J."/>
        </authorList>
    </citation>
    <scope>NUCLEOTIDE SEQUENCE [LARGE SCALE GENOMIC DNA]</scope>
    <source>
        <strain evidence="3">NCAIM B.02333</strain>
    </source>
</reference>
<name>A0ABV7WC41_9MICO</name>
<feature type="transmembrane region" description="Helical" evidence="1">
    <location>
        <begin position="49"/>
        <end position="72"/>
    </location>
</feature>
<organism evidence="2 3">
    <name type="scientific">Aquipuribacter hungaricus</name>
    <dbReference type="NCBI Taxonomy" id="545624"/>
    <lineage>
        <taxon>Bacteria</taxon>
        <taxon>Bacillati</taxon>
        <taxon>Actinomycetota</taxon>
        <taxon>Actinomycetes</taxon>
        <taxon>Micrococcales</taxon>
        <taxon>Intrasporangiaceae</taxon>
        <taxon>Aquipuribacter</taxon>
    </lineage>
</organism>
<dbReference type="EMBL" id="JBHRWW010000001">
    <property type="protein sequence ID" value="MFC3686959.1"/>
    <property type="molecule type" value="Genomic_DNA"/>
</dbReference>
<sequence length="135" mass="15172">MVSFLANPGRSATSPDGATWHIRLVRGNAKQGWPLTRRLDRLNLFNGDWWVFVVWAVVGMVEGLPQLGRWFLYRVQRRSDWRVLVWRGDEDDVWRAAIVDERYPDKASAAAAAMLLLGSIRAGTGVRLAPPSSVA</sequence>
<evidence type="ECO:0000256" key="1">
    <source>
        <dbReference type="SAM" id="Phobius"/>
    </source>
</evidence>
<comment type="caution">
    <text evidence="2">The sequence shown here is derived from an EMBL/GenBank/DDBJ whole genome shotgun (WGS) entry which is preliminary data.</text>
</comment>
<accession>A0ABV7WC41</accession>
<evidence type="ECO:0000313" key="3">
    <source>
        <dbReference type="Proteomes" id="UP001595685"/>
    </source>
</evidence>
<keyword evidence="1" id="KW-1133">Transmembrane helix</keyword>
<keyword evidence="3" id="KW-1185">Reference proteome</keyword>
<keyword evidence="1" id="KW-0812">Transmembrane</keyword>
<evidence type="ECO:0000313" key="2">
    <source>
        <dbReference type="EMBL" id="MFC3686959.1"/>
    </source>
</evidence>
<gene>
    <name evidence="2" type="ORF">ACFOLH_01240</name>
</gene>
<protein>
    <submittedName>
        <fullName evidence="2">Uncharacterized protein</fullName>
    </submittedName>
</protein>
<proteinExistence type="predicted"/>
<dbReference type="Proteomes" id="UP001595685">
    <property type="component" value="Unassembled WGS sequence"/>
</dbReference>
<dbReference type="RefSeq" id="WP_340290384.1">
    <property type="nucleotide sequence ID" value="NZ_JBBEOI010000018.1"/>
</dbReference>
<keyword evidence="1" id="KW-0472">Membrane</keyword>